<evidence type="ECO:0000256" key="1">
    <source>
        <dbReference type="ARBA" id="ARBA00004123"/>
    </source>
</evidence>
<comment type="subcellular location">
    <subcellularLocation>
        <location evidence="1">Nucleus</location>
    </subcellularLocation>
</comment>
<comment type="similarity">
    <text evidence="2">Belongs to the CDC45 family.</text>
</comment>
<dbReference type="GO" id="GO:1902977">
    <property type="term" value="P:mitotic DNA replication preinitiation complex assembly"/>
    <property type="evidence" value="ECO:0007669"/>
    <property type="project" value="TreeGrafter"/>
</dbReference>
<dbReference type="GO" id="GO:0031261">
    <property type="term" value="C:DNA replication preinitiation complex"/>
    <property type="evidence" value="ECO:0007669"/>
    <property type="project" value="TreeGrafter"/>
</dbReference>
<dbReference type="PANTHER" id="PTHR10507">
    <property type="entry name" value="CDC45-RELATED PROTEIN"/>
    <property type="match status" value="1"/>
</dbReference>
<dbReference type="GO" id="GO:0003697">
    <property type="term" value="F:single-stranded DNA binding"/>
    <property type="evidence" value="ECO:0007669"/>
    <property type="project" value="TreeGrafter"/>
</dbReference>
<keyword evidence="4" id="KW-0539">Nucleus</keyword>
<feature type="region of interest" description="Disordered" evidence="6">
    <location>
        <begin position="67"/>
        <end position="157"/>
    </location>
</feature>
<reference evidence="7 8" key="1">
    <citation type="submission" date="2020-03" db="EMBL/GenBank/DDBJ databases">
        <title>Draft Genome Sequence of Cudoniella acicularis.</title>
        <authorList>
            <person name="Buettner E."/>
            <person name="Kellner H."/>
        </authorList>
    </citation>
    <scope>NUCLEOTIDE SEQUENCE [LARGE SCALE GENOMIC DNA]</scope>
    <source>
        <strain evidence="7 8">DSM 108380</strain>
    </source>
</reference>
<dbReference type="Proteomes" id="UP000566819">
    <property type="component" value="Unassembled WGS sequence"/>
</dbReference>
<evidence type="ECO:0000313" key="8">
    <source>
        <dbReference type="Proteomes" id="UP000566819"/>
    </source>
</evidence>
<dbReference type="GO" id="GO:0000727">
    <property type="term" value="P:double-strand break repair via break-induced replication"/>
    <property type="evidence" value="ECO:0007669"/>
    <property type="project" value="TreeGrafter"/>
</dbReference>
<dbReference type="Pfam" id="PF02724">
    <property type="entry name" value="CDC45"/>
    <property type="match status" value="1"/>
</dbReference>
<sequence length="206" mass="22263">MCVVKEGPDVALFTHPAALTKLALWVGEAIAEQERETKGKLSHGGRGTALVVAGLNENRGVYVVVGTGGGGGGGTGFGDRTAAKEKKEKREAKAKARDFKKKNKEIIKQQKKEARRKAAGDDEEEEDETESEGSDSSSDEEDDEEDDEASQVKGFGRNKFGNAFQEVVEETNARVRIDSFEHCVVEVKKEDLAGFLESLSMKAVVG</sequence>
<gene>
    <name evidence="7" type="ORF">G7Y89_g12470</name>
</gene>
<organism evidence="7 8">
    <name type="scientific">Cudoniella acicularis</name>
    <dbReference type="NCBI Taxonomy" id="354080"/>
    <lineage>
        <taxon>Eukaryota</taxon>
        <taxon>Fungi</taxon>
        <taxon>Dikarya</taxon>
        <taxon>Ascomycota</taxon>
        <taxon>Pezizomycotina</taxon>
        <taxon>Leotiomycetes</taxon>
        <taxon>Helotiales</taxon>
        <taxon>Tricladiaceae</taxon>
        <taxon>Cudoniella</taxon>
    </lineage>
</organism>
<feature type="compositionally biased region" description="Gly residues" evidence="6">
    <location>
        <begin position="67"/>
        <end position="77"/>
    </location>
</feature>
<feature type="compositionally biased region" description="Acidic residues" evidence="6">
    <location>
        <begin position="121"/>
        <end position="149"/>
    </location>
</feature>
<dbReference type="GO" id="GO:0003682">
    <property type="term" value="F:chromatin binding"/>
    <property type="evidence" value="ECO:0007669"/>
    <property type="project" value="TreeGrafter"/>
</dbReference>
<name>A0A8H4R922_9HELO</name>
<keyword evidence="5" id="KW-0131">Cell cycle</keyword>
<dbReference type="GO" id="GO:0003688">
    <property type="term" value="F:DNA replication origin binding"/>
    <property type="evidence" value="ECO:0007669"/>
    <property type="project" value="TreeGrafter"/>
</dbReference>
<evidence type="ECO:0000256" key="5">
    <source>
        <dbReference type="ARBA" id="ARBA00023306"/>
    </source>
</evidence>
<accession>A0A8H4R922</accession>
<evidence type="ECO:0000313" key="7">
    <source>
        <dbReference type="EMBL" id="KAF4625700.1"/>
    </source>
</evidence>
<feature type="compositionally biased region" description="Basic and acidic residues" evidence="6">
    <location>
        <begin position="81"/>
        <end position="97"/>
    </location>
</feature>
<protein>
    <submittedName>
        <fullName evidence="7">Uncharacterized protein</fullName>
    </submittedName>
</protein>
<dbReference type="GO" id="GO:0006270">
    <property type="term" value="P:DNA replication initiation"/>
    <property type="evidence" value="ECO:0007669"/>
    <property type="project" value="InterPro"/>
</dbReference>
<dbReference type="AlphaFoldDB" id="A0A8H4R922"/>
<evidence type="ECO:0000256" key="3">
    <source>
        <dbReference type="ARBA" id="ARBA00022705"/>
    </source>
</evidence>
<evidence type="ECO:0000256" key="2">
    <source>
        <dbReference type="ARBA" id="ARBA00010727"/>
    </source>
</evidence>
<dbReference type="OrthoDB" id="10258882at2759"/>
<evidence type="ECO:0000256" key="6">
    <source>
        <dbReference type="SAM" id="MobiDB-lite"/>
    </source>
</evidence>
<comment type="caution">
    <text evidence="7">The sequence shown here is derived from an EMBL/GenBank/DDBJ whole genome shotgun (WGS) entry which is preliminary data.</text>
</comment>
<proteinExistence type="inferred from homology"/>
<dbReference type="EMBL" id="JAAMPI010001316">
    <property type="protein sequence ID" value="KAF4625700.1"/>
    <property type="molecule type" value="Genomic_DNA"/>
</dbReference>
<keyword evidence="3" id="KW-0235">DNA replication</keyword>
<feature type="compositionally biased region" description="Basic and acidic residues" evidence="6">
    <location>
        <begin position="104"/>
        <end position="120"/>
    </location>
</feature>
<evidence type="ECO:0000256" key="4">
    <source>
        <dbReference type="ARBA" id="ARBA00023242"/>
    </source>
</evidence>
<keyword evidence="8" id="KW-1185">Reference proteome</keyword>
<dbReference type="InterPro" id="IPR003874">
    <property type="entry name" value="CDC45"/>
</dbReference>
<dbReference type="PANTHER" id="PTHR10507:SF0">
    <property type="entry name" value="CELL DIVISION CONTROL PROTEIN 45 HOMOLOG"/>
    <property type="match status" value="1"/>
</dbReference>